<dbReference type="SMART" id="SM00382">
    <property type="entry name" value="AAA"/>
    <property type="match status" value="1"/>
</dbReference>
<dbReference type="InterPro" id="IPR003593">
    <property type="entry name" value="AAA+_ATPase"/>
</dbReference>
<organism evidence="2 3">
    <name type="scientific">Limobrevibacterium gyesilva</name>
    <dbReference type="NCBI Taxonomy" id="2991712"/>
    <lineage>
        <taxon>Bacteria</taxon>
        <taxon>Pseudomonadati</taxon>
        <taxon>Pseudomonadota</taxon>
        <taxon>Alphaproteobacteria</taxon>
        <taxon>Acetobacterales</taxon>
        <taxon>Acetobacteraceae</taxon>
        <taxon>Limobrevibacterium</taxon>
    </lineage>
</organism>
<keyword evidence="3" id="KW-1185">Reference proteome</keyword>
<proteinExistence type="predicted"/>
<dbReference type="EMBL" id="JAPDNT010000003">
    <property type="protein sequence ID" value="MCW3474181.1"/>
    <property type="molecule type" value="Genomic_DNA"/>
</dbReference>
<accession>A0AA42CEZ2</accession>
<dbReference type="Proteomes" id="UP001165679">
    <property type="component" value="Unassembled WGS sequence"/>
</dbReference>
<sequence length="352" mass="38865">MTDIVSDTVWTTVPRSDLAAPLRLPDPVSERYKDPAGYDPGPELVAAVNVSLLLGQALLLTGEPGCGKTSVGAWLSRQLGLGDPLVHNVKSTSVGRELLYEFDELARFRDAQPGGTPRPQHYYLRLNALGLAIVLTRGQDTMLPGVDKRCHRDLTWQTLPALPAPQPGPDPRFARRHVVLIDELDKAPRDTPNDLLFEIERMEFRIPELGTAVTGDPALRPIVVITSNSEKSLPEPFLRRCVFHHIRAPDEARRRQIVQRRRHPFAERTHLFEQAMTFYDRLPESLGRAPGTAELLAWLEALDEAVRQHENGAGGGPVQTLKGLIGPTLGTLAKTREDLGRAADELGRAGLD</sequence>
<dbReference type="Gene3D" id="3.40.50.300">
    <property type="entry name" value="P-loop containing nucleotide triphosphate hydrolases"/>
    <property type="match status" value="1"/>
</dbReference>
<comment type="caution">
    <text evidence="2">The sequence shown here is derived from an EMBL/GenBank/DDBJ whole genome shotgun (WGS) entry which is preliminary data.</text>
</comment>
<reference evidence="2" key="1">
    <citation type="submission" date="2022-09" db="EMBL/GenBank/DDBJ databases">
        <title>Rhodovastum sp. nov. RN2-1 isolated from soil in Seongnam, South Korea.</title>
        <authorList>
            <person name="Le N.T."/>
        </authorList>
    </citation>
    <scope>NUCLEOTIDE SEQUENCE</scope>
    <source>
        <strain evidence="2">RN2-1</strain>
    </source>
</reference>
<dbReference type="InterPro" id="IPR027417">
    <property type="entry name" value="P-loop_NTPase"/>
</dbReference>
<evidence type="ECO:0000313" key="3">
    <source>
        <dbReference type="Proteomes" id="UP001165679"/>
    </source>
</evidence>
<dbReference type="SUPFAM" id="SSF52540">
    <property type="entry name" value="P-loop containing nucleoside triphosphate hydrolases"/>
    <property type="match status" value="1"/>
</dbReference>
<evidence type="ECO:0000259" key="1">
    <source>
        <dbReference type="SMART" id="SM00382"/>
    </source>
</evidence>
<feature type="domain" description="AAA+ ATPase" evidence="1">
    <location>
        <begin position="54"/>
        <end position="252"/>
    </location>
</feature>
<dbReference type="AlphaFoldDB" id="A0AA42CEZ2"/>
<gene>
    <name evidence="2" type="ORF">OL599_06275</name>
</gene>
<dbReference type="RefSeq" id="WP_264712808.1">
    <property type="nucleotide sequence ID" value="NZ_JAPDNT010000003.1"/>
</dbReference>
<protein>
    <submittedName>
        <fullName evidence="2">MoxR family ATPase</fullName>
    </submittedName>
</protein>
<evidence type="ECO:0000313" key="2">
    <source>
        <dbReference type="EMBL" id="MCW3474181.1"/>
    </source>
</evidence>
<reference evidence="2" key="2">
    <citation type="submission" date="2022-10" db="EMBL/GenBank/DDBJ databases">
        <authorList>
            <person name="Trinh H.N."/>
        </authorList>
    </citation>
    <scope>NUCLEOTIDE SEQUENCE</scope>
    <source>
        <strain evidence="2">RN2-1</strain>
    </source>
</reference>
<name>A0AA42CEZ2_9PROT</name>